<dbReference type="PRINTS" id="PR00368">
    <property type="entry name" value="FADPNR"/>
</dbReference>
<dbReference type="GO" id="GO:0004497">
    <property type="term" value="F:monooxygenase activity"/>
    <property type="evidence" value="ECO:0007669"/>
    <property type="project" value="UniProtKB-KW"/>
</dbReference>
<protein>
    <submittedName>
        <fullName evidence="2">ArsO family NAD(P)H-dependent flavin-containing monooxygenase</fullName>
    </submittedName>
</protein>
<dbReference type="NCBIfam" id="NF040505">
    <property type="entry name" value="ArsO_flavin_mono"/>
    <property type="match status" value="1"/>
</dbReference>
<evidence type="ECO:0000256" key="1">
    <source>
        <dbReference type="ARBA" id="ARBA00023002"/>
    </source>
</evidence>
<dbReference type="EMBL" id="CP098811">
    <property type="protein sequence ID" value="USJ28554.1"/>
    <property type="molecule type" value="Genomic_DNA"/>
</dbReference>
<dbReference type="GO" id="GO:0050660">
    <property type="term" value="F:flavin adenine dinucleotide binding"/>
    <property type="evidence" value="ECO:0007669"/>
    <property type="project" value="TreeGrafter"/>
</dbReference>
<reference evidence="2" key="1">
    <citation type="submission" date="2022-06" db="EMBL/GenBank/DDBJ databases">
        <title>Physiological and biochemical characterization and genomic elucidation of a strain of the genus Ensifer adhaerens M8 that combines arsenic oxidation and chromium reduction.</title>
        <authorList>
            <person name="Li X."/>
            <person name="Yu c."/>
        </authorList>
    </citation>
    <scope>NUCLEOTIDE SEQUENCE</scope>
    <source>
        <strain evidence="2">M8</strain>
        <plasmid evidence="2">pD</plasmid>
    </source>
</reference>
<dbReference type="Gene3D" id="3.50.50.60">
    <property type="entry name" value="FAD/NAD(P)-binding domain"/>
    <property type="match status" value="1"/>
</dbReference>
<name>A0A9Q9DEC5_ENSAD</name>
<dbReference type="Pfam" id="PF13738">
    <property type="entry name" value="Pyr_redox_3"/>
    <property type="match status" value="1"/>
</dbReference>
<dbReference type="RefSeq" id="WP_252161619.1">
    <property type="nucleotide sequence ID" value="NZ_CP098811.1"/>
</dbReference>
<dbReference type="InterPro" id="IPR050982">
    <property type="entry name" value="Auxin_biosynth/cation_transpt"/>
</dbReference>
<proteinExistence type="predicted"/>
<geneLocation type="plasmid" evidence="2 3">
    <name>pD</name>
</geneLocation>
<keyword evidence="2" id="KW-0503">Monooxygenase</keyword>
<organism evidence="2 3">
    <name type="scientific">Ensifer adhaerens</name>
    <name type="common">Sinorhizobium morelense</name>
    <dbReference type="NCBI Taxonomy" id="106592"/>
    <lineage>
        <taxon>Bacteria</taxon>
        <taxon>Pseudomonadati</taxon>
        <taxon>Pseudomonadota</taxon>
        <taxon>Alphaproteobacteria</taxon>
        <taxon>Hyphomicrobiales</taxon>
        <taxon>Rhizobiaceae</taxon>
        <taxon>Sinorhizobium/Ensifer group</taxon>
        <taxon>Ensifer</taxon>
    </lineage>
</organism>
<dbReference type="PANTHER" id="PTHR43539">
    <property type="entry name" value="FLAVIN-BINDING MONOOXYGENASE-LIKE PROTEIN (AFU_ORTHOLOGUE AFUA_4G09220)"/>
    <property type="match status" value="1"/>
</dbReference>
<dbReference type="Proteomes" id="UP001055460">
    <property type="component" value="Plasmid pD"/>
</dbReference>
<sequence>MTDHIHDVVVIGAGQAGLASSYYLRRAGLDFVLLDAEEGQGGAWRHTWDSLRLFSPAGYSSLPGWLMPPSRDRGYPAKSDVIDYLSRYEERYGFKVRRPVRVERVAPGENLVRVEGQGEVWLARAVLNATGTWSNPLVPSYEGQELFTGLQLHSANYRSPDAFVGQSVLVVGGGNSGAQIYAEVSTVADASWVTISPPTFLPDDVDGHVLFERATARALGNSDGQPAGGLGDIVMVPPVKAARDRGQLTTVRPFERFKENGVVWSDGRFMAVDAVIWCTGFRPALAHLAGNDIVKDDGTVDVEDGQSAKEPRLWFVGYGSWTGPASATLIGAGRSARLVVPRIQQFLDLHGRFQGEGLSEVSLTSPQSEKTRSD</sequence>
<dbReference type="AlphaFoldDB" id="A0A9Q9DEC5"/>
<accession>A0A9Q9DEC5</accession>
<dbReference type="PANTHER" id="PTHR43539:SF78">
    <property type="entry name" value="FLAVIN-CONTAINING MONOOXYGENASE"/>
    <property type="match status" value="1"/>
</dbReference>
<gene>
    <name evidence="2" type="ORF">NE863_36140</name>
</gene>
<dbReference type="InterPro" id="IPR036188">
    <property type="entry name" value="FAD/NAD-bd_sf"/>
</dbReference>
<keyword evidence="2" id="KW-0614">Plasmid</keyword>
<evidence type="ECO:0000313" key="2">
    <source>
        <dbReference type="EMBL" id="USJ28554.1"/>
    </source>
</evidence>
<dbReference type="SUPFAM" id="SSF51905">
    <property type="entry name" value="FAD/NAD(P)-binding domain"/>
    <property type="match status" value="2"/>
</dbReference>
<evidence type="ECO:0000313" key="3">
    <source>
        <dbReference type="Proteomes" id="UP001055460"/>
    </source>
</evidence>
<dbReference type="PRINTS" id="PR00469">
    <property type="entry name" value="PNDRDTASEII"/>
</dbReference>
<keyword evidence="1" id="KW-0560">Oxidoreductase</keyword>